<dbReference type="AlphaFoldDB" id="A0A0B0N104"/>
<gene>
    <name evidence="1" type="ORF">F383_34747</name>
</gene>
<protein>
    <submittedName>
        <fullName evidence="1">Sterol esterase TGL1</fullName>
    </submittedName>
</protein>
<accession>A0A0B0N104</accession>
<comment type="caution">
    <text evidence="1">The sequence shown here is derived from an EMBL/GenBank/DDBJ whole genome shotgun (WGS) entry which is preliminary data.</text>
</comment>
<name>A0A0B0N104_GOSAR</name>
<proteinExistence type="predicted"/>
<reference evidence="2" key="1">
    <citation type="submission" date="2014-09" db="EMBL/GenBank/DDBJ databases">
        <authorList>
            <person name="Mudge J."/>
            <person name="Ramaraj T."/>
            <person name="Lindquist I.E."/>
            <person name="Bharti A.K."/>
            <person name="Sundararajan A."/>
            <person name="Cameron C.T."/>
            <person name="Woodward J.E."/>
            <person name="May G.D."/>
            <person name="Brubaker C."/>
            <person name="Broadhvest J."/>
            <person name="Wilkins T.A."/>
        </authorList>
    </citation>
    <scope>NUCLEOTIDE SEQUENCE</scope>
    <source>
        <strain evidence="2">cv. AKA8401</strain>
    </source>
</reference>
<evidence type="ECO:0000313" key="2">
    <source>
        <dbReference type="Proteomes" id="UP000032142"/>
    </source>
</evidence>
<dbReference type="EMBL" id="JRRC01488198">
    <property type="protein sequence ID" value="KHG08073.1"/>
    <property type="molecule type" value="Genomic_DNA"/>
</dbReference>
<organism evidence="1 2">
    <name type="scientific">Gossypium arboreum</name>
    <name type="common">Tree cotton</name>
    <name type="synonym">Gossypium nanking</name>
    <dbReference type="NCBI Taxonomy" id="29729"/>
    <lineage>
        <taxon>Eukaryota</taxon>
        <taxon>Viridiplantae</taxon>
        <taxon>Streptophyta</taxon>
        <taxon>Embryophyta</taxon>
        <taxon>Tracheophyta</taxon>
        <taxon>Spermatophyta</taxon>
        <taxon>Magnoliopsida</taxon>
        <taxon>eudicotyledons</taxon>
        <taxon>Gunneridae</taxon>
        <taxon>Pentapetalae</taxon>
        <taxon>rosids</taxon>
        <taxon>malvids</taxon>
        <taxon>Malvales</taxon>
        <taxon>Malvaceae</taxon>
        <taxon>Malvoideae</taxon>
        <taxon>Gossypium</taxon>
    </lineage>
</organism>
<evidence type="ECO:0000313" key="1">
    <source>
        <dbReference type="EMBL" id="KHG08073.1"/>
    </source>
</evidence>
<sequence>MPTSQTWSYSHPYIGITYRCHCLTRAHISGSYVMIYVS</sequence>
<dbReference type="Proteomes" id="UP000032142">
    <property type="component" value="Unassembled WGS sequence"/>
</dbReference>
<keyword evidence="2" id="KW-1185">Reference proteome</keyword>